<feature type="compositionally biased region" description="Acidic residues" evidence="2">
    <location>
        <begin position="820"/>
        <end position="830"/>
    </location>
</feature>
<feature type="coiled-coil region" evidence="1">
    <location>
        <begin position="622"/>
        <end position="649"/>
    </location>
</feature>
<name>A0A6V7Y3V5_MELEN</name>
<feature type="compositionally biased region" description="Acidic residues" evidence="2">
    <location>
        <begin position="780"/>
        <end position="790"/>
    </location>
</feature>
<reference evidence="3 4" key="1">
    <citation type="submission" date="2020-08" db="EMBL/GenBank/DDBJ databases">
        <authorList>
            <person name="Koutsovoulos G."/>
            <person name="Danchin GJ E."/>
        </authorList>
    </citation>
    <scope>NUCLEOTIDE SEQUENCE [LARGE SCALE GENOMIC DNA]</scope>
</reference>
<feature type="region of interest" description="Disordered" evidence="2">
    <location>
        <begin position="371"/>
        <end position="408"/>
    </location>
</feature>
<comment type="caution">
    <text evidence="3">The sequence shown here is derived from an EMBL/GenBank/DDBJ whole genome shotgun (WGS) entry which is preliminary data.</text>
</comment>
<feature type="region of interest" description="Disordered" evidence="2">
    <location>
        <begin position="458"/>
        <end position="482"/>
    </location>
</feature>
<accession>A0A6V7Y3V5</accession>
<dbReference type="EMBL" id="CAJEWN010003013">
    <property type="protein sequence ID" value="CAD2206175.1"/>
    <property type="molecule type" value="Genomic_DNA"/>
</dbReference>
<protein>
    <submittedName>
        <fullName evidence="3">Uncharacterized protein</fullName>
    </submittedName>
</protein>
<evidence type="ECO:0000313" key="3">
    <source>
        <dbReference type="EMBL" id="CAD2206175.1"/>
    </source>
</evidence>
<feature type="compositionally biased region" description="Basic and acidic residues" evidence="2">
    <location>
        <begin position="467"/>
        <end position="480"/>
    </location>
</feature>
<feature type="compositionally biased region" description="Acidic residues" evidence="2">
    <location>
        <begin position="679"/>
        <end position="747"/>
    </location>
</feature>
<gene>
    <name evidence="3" type="ORF">MENT_LOCUS60036</name>
</gene>
<dbReference type="Proteomes" id="UP000580250">
    <property type="component" value="Unassembled WGS sequence"/>
</dbReference>
<evidence type="ECO:0000256" key="1">
    <source>
        <dbReference type="SAM" id="Coils"/>
    </source>
</evidence>
<feature type="region of interest" description="Disordered" evidence="2">
    <location>
        <begin position="916"/>
        <end position="947"/>
    </location>
</feature>
<proteinExistence type="predicted"/>
<evidence type="ECO:0000313" key="4">
    <source>
        <dbReference type="Proteomes" id="UP000580250"/>
    </source>
</evidence>
<evidence type="ECO:0000256" key="2">
    <source>
        <dbReference type="SAM" id="MobiDB-lite"/>
    </source>
</evidence>
<feature type="compositionally biased region" description="Acidic residues" evidence="2">
    <location>
        <begin position="379"/>
        <end position="394"/>
    </location>
</feature>
<feature type="compositionally biased region" description="Basic and acidic residues" evidence="2">
    <location>
        <begin position="926"/>
        <end position="947"/>
    </location>
</feature>
<dbReference type="AlphaFoldDB" id="A0A6V7Y3V5"/>
<feature type="region of interest" description="Disordered" evidence="2">
    <location>
        <begin position="674"/>
        <end position="830"/>
    </location>
</feature>
<dbReference type="OrthoDB" id="6427439at2759"/>
<keyword evidence="1" id="KW-0175">Coiled coil</keyword>
<organism evidence="3 4">
    <name type="scientific">Meloidogyne enterolobii</name>
    <name type="common">Root-knot nematode worm</name>
    <name type="synonym">Meloidogyne mayaguensis</name>
    <dbReference type="NCBI Taxonomy" id="390850"/>
    <lineage>
        <taxon>Eukaryota</taxon>
        <taxon>Metazoa</taxon>
        <taxon>Ecdysozoa</taxon>
        <taxon>Nematoda</taxon>
        <taxon>Chromadorea</taxon>
        <taxon>Rhabditida</taxon>
        <taxon>Tylenchina</taxon>
        <taxon>Tylenchomorpha</taxon>
        <taxon>Tylenchoidea</taxon>
        <taxon>Meloidogynidae</taxon>
        <taxon>Meloidogyninae</taxon>
        <taxon>Meloidogyne</taxon>
    </lineage>
</organism>
<sequence>MPDTLELDSSWTVALSNIIYPFSFSLAGDSEEQESITVFRRYGNELLPIRIEIPDLSFASEEALEEAINAVLLDVWKKELDREREEQRLEENKKRIYGNFRKRRSVESIKEQYDKHGYFDLYTNELNKFIKLLSEEDEAISPKLTNLSPGEGGKNIRLLPPVNQKSLYLKVIDKFILSQQPLEPTEQLAKNGYFDMQKQTSFNFMKFLGKKGIRLPPISPAPLAVDGIERVRFRPYTDQMERIKQAITEFMNPSRDDQAEEKVVSVNSQEITPESTPQTEDELENPQVDFSLVTITQQLEKEDYFDMPKDRAYKFIKYLNTEIKGAKLPNVSTVAGSSVETVRLEPQTDQKDLIMNAIKSFMSNSPFVPESIQQSETTDSVEESFVENDQENSNEIEKLSETAPTNAHEDDLSIIKPPIAPATAVTNPIIEAPSTPATSPIIEAPPTQATSPIIEISPAPETPVTTPEEKHLESNDKTPLDGKITPLSYVEEPDEKPLLTDDQKVLMEMAVRAATRAWRNSVELAEQAQINMELGEKYWQNARFKYALKDSVITLKETGETVHLRKTPENIIEWVKSQLILLTNRKISIDKWTQECLEYGKRASEAQLETKAAETRGDVSEARKAADRAKAAERKVKEAASQVEEAVAGQKRLSEEIIGKVDVELAKEDASLFPVSSNIEDENEKLPEENIEENIEEHDDNEIRSDDDEDEEEWTPPLPEEENIEENIEANEEPTIIEEGTAEEDKQEDTQHELQTITDDDEEQWEAPLPEESNELHEETVEDTEEDDTREEPPQESQPISDEDEEQWTPPLPEEKNIEENIEANDEPTIIEEETEEIDTSEETLQESQTIYDKDEQWAPPLAEEDPVSIPPSTANLLENIVQPKVDEIIHTEERPSLPRPEMLIGEPPHHPSSWKSFFGLGGVSSEDKTKPKELPGQKEKAEPHKEKLTIRVDDSDPNVKKMHFAKYGYPPEYLKMLLSFSNIQLADPKYQWVSVHFDKLHKRFHVFLQGNVQYIQLSRQLAYTLGFDSEKVHSGQVAKYMPDISGGVRQFLVYAPRLVENSIIGNVTAPLLRVVNLTGKPGDSISEVYMTEHQHRILGKRHPDITIEIRTLAGKLVKFHWGTCILTLHFQRSLF</sequence>